<feature type="domain" description="C2H2-type" evidence="14">
    <location>
        <begin position="383"/>
        <end position="410"/>
    </location>
</feature>
<comment type="caution">
    <text evidence="16">The sequence shown here is derived from an EMBL/GenBank/DDBJ whole genome shotgun (WGS) entry which is preliminary data.</text>
</comment>
<keyword evidence="3 12" id="KW-0479">Metal-binding</keyword>
<dbReference type="Pfam" id="PF00096">
    <property type="entry name" value="zf-C2H2"/>
    <property type="match status" value="6"/>
</dbReference>
<dbReference type="InterPro" id="IPR013087">
    <property type="entry name" value="Znf_C2H2_type"/>
</dbReference>
<dbReference type="EMBL" id="BLKM01000254">
    <property type="protein sequence ID" value="GFG30816.1"/>
    <property type="molecule type" value="Genomic_DNA"/>
</dbReference>
<feature type="binding site" evidence="12">
    <location>
        <position position="11"/>
    </location>
    <ligand>
        <name>Zn(2+)</name>
        <dbReference type="ChEBI" id="CHEBI:29105"/>
    </ligand>
</feature>
<dbReference type="FunFam" id="3.30.160.60:FF:000902">
    <property type="entry name" value="Zinc finger protein 445"/>
    <property type="match status" value="1"/>
</dbReference>
<keyword evidence="17" id="KW-1185">Reference proteome</keyword>
<evidence type="ECO:0000256" key="6">
    <source>
        <dbReference type="ARBA" id="ARBA00022833"/>
    </source>
</evidence>
<dbReference type="SMART" id="SM00355">
    <property type="entry name" value="ZnF_C2H2"/>
    <property type="match status" value="6"/>
</dbReference>
<evidence type="ECO:0000256" key="9">
    <source>
        <dbReference type="ARBA" id="ARBA00023163"/>
    </source>
</evidence>
<evidence type="ECO:0000256" key="10">
    <source>
        <dbReference type="ARBA" id="ARBA00023242"/>
    </source>
</evidence>
<evidence type="ECO:0000313" key="17">
    <source>
        <dbReference type="Proteomes" id="UP000502823"/>
    </source>
</evidence>
<organism evidence="16 17">
    <name type="scientific">Coptotermes formosanus</name>
    <name type="common">Formosan subterranean termite</name>
    <dbReference type="NCBI Taxonomy" id="36987"/>
    <lineage>
        <taxon>Eukaryota</taxon>
        <taxon>Metazoa</taxon>
        <taxon>Ecdysozoa</taxon>
        <taxon>Arthropoda</taxon>
        <taxon>Hexapoda</taxon>
        <taxon>Insecta</taxon>
        <taxon>Pterygota</taxon>
        <taxon>Neoptera</taxon>
        <taxon>Polyneoptera</taxon>
        <taxon>Dictyoptera</taxon>
        <taxon>Blattodea</taxon>
        <taxon>Blattoidea</taxon>
        <taxon>Termitoidae</taxon>
        <taxon>Rhinotermitidae</taxon>
        <taxon>Coptotermes</taxon>
    </lineage>
</organism>
<dbReference type="Gene3D" id="3.30.160.60">
    <property type="entry name" value="Classic Zinc Finger"/>
    <property type="match status" value="6"/>
</dbReference>
<evidence type="ECO:0000259" key="15">
    <source>
        <dbReference type="PROSITE" id="PS51915"/>
    </source>
</evidence>
<keyword evidence="9" id="KW-0804">Transcription</keyword>
<dbReference type="PANTHER" id="PTHR24409">
    <property type="entry name" value="ZINC FINGER PROTEIN 142"/>
    <property type="match status" value="1"/>
</dbReference>
<dbReference type="SUPFAM" id="SSF57716">
    <property type="entry name" value="Glucocorticoid receptor-like (DNA-binding domain)"/>
    <property type="match status" value="1"/>
</dbReference>
<feature type="region of interest" description="Disordered" evidence="13">
    <location>
        <begin position="218"/>
        <end position="239"/>
    </location>
</feature>
<dbReference type="InParanoid" id="A0A6L2PEK4"/>
<evidence type="ECO:0000256" key="2">
    <source>
        <dbReference type="ARBA" id="ARBA00006991"/>
    </source>
</evidence>
<evidence type="ECO:0008006" key="18">
    <source>
        <dbReference type="Google" id="ProtNLM"/>
    </source>
</evidence>
<dbReference type="OrthoDB" id="8113227at2759"/>
<proteinExistence type="inferred from homology"/>
<keyword evidence="8" id="KW-0238">DNA-binding</keyword>
<evidence type="ECO:0000256" key="1">
    <source>
        <dbReference type="ARBA" id="ARBA00004123"/>
    </source>
</evidence>
<keyword evidence="10" id="KW-0539">Nucleus</keyword>
<evidence type="ECO:0000256" key="3">
    <source>
        <dbReference type="ARBA" id="ARBA00022723"/>
    </source>
</evidence>
<evidence type="ECO:0000256" key="8">
    <source>
        <dbReference type="ARBA" id="ARBA00023125"/>
    </source>
</evidence>
<feature type="compositionally biased region" description="Basic and acidic residues" evidence="13">
    <location>
        <begin position="167"/>
        <end position="178"/>
    </location>
</feature>
<dbReference type="PROSITE" id="PS00028">
    <property type="entry name" value="ZINC_FINGER_C2H2_1"/>
    <property type="match status" value="6"/>
</dbReference>
<feature type="domain" description="C2H2-type" evidence="14">
    <location>
        <begin position="411"/>
        <end position="438"/>
    </location>
</feature>
<dbReference type="AlphaFoldDB" id="A0A6L2PEK4"/>
<name>A0A6L2PEK4_COPFO</name>
<feature type="domain" description="C2H2-type" evidence="14">
    <location>
        <begin position="467"/>
        <end position="494"/>
    </location>
</feature>
<feature type="region of interest" description="Disordered" evidence="13">
    <location>
        <begin position="165"/>
        <end position="185"/>
    </location>
</feature>
<dbReference type="SMART" id="SM00868">
    <property type="entry name" value="zf-AD"/>
    <property type="match status" value="1"/>
</dbReference>
<feature type="compositionally biased region" description="Basic and acidic residues" evidence="13">
    <location>
        <begin position="219"/>
        <end position="232"/>
    </location>
</feature>
<evidence type="ECO:0000256" key="4">
    <source>
        <dbReference type="ARBA" id="ARBA00022737"/>
    </source>
</evidence>
<feature type="domain" description="C2H2-type" evidence="14">
    <location>
        <begin position="439"/>
        <end position="466"/>
    </location>
</feature>
<dbReference type="FunFam" id="3.30.160.60:FF:000417">
    <property type="entry name" value="Zinc finger protein"/>
    <property type="match status" value="1"/>
</dbReference>
<dbReference type="GO" id="GO:0042802">
    <property type="term" value="F:identical protein binding"/>
    <property type="evidence" value="ECO:0007669"/>
    <property type="project" value="UniProtKB-ARBA"/>
</dbReference>
<dbReference type="PROSITE" id="PS51915">
    <property type="entry name" value="ZAD"/>
    <property type="match status" value="1"/>
</dbReference>
<evidence type="ECO:0000256" key="12">
    <source>
        <dbReference type="PROSITE-ProRule" id="PRU01263"/>
    </source>
</evidence>
<dbReference type="PROSITE" id="PS50157">
    <property type="entry name" value="ZINC_FINGER_C2H2_2"/>
    <property type="match status" value="6"/>
</dbReference>
<dbReference type="FunFam" id="3.30.160.60:FF:000624">
    <property type="entry name" value="zinc finger protein 697"/>
    <property type="match status" value="1"/>
</dbReference>
<feature type="binding site" evidence="12">
    <location>
        <position position="14"/>
    </location>
    <ligand>
        <name>Zn(2+)</name>
        <dbReference type="ChEBI" id="CHEBI:29105"/>
    </ligand>
</feature>
<dbReference type="Pfam" id="PF07776">
    <property type="entry name" value="zf-AD"/>
    <property type="match status" value="1"/>
</dbReference>
<accession>A0A6L2PEK4</accession>
<feature type="binding site" evidence="12">
    <location>
        <position position="57"/>
    </location>
    <ligand>
        <name>Zn(2+)</name>
        <dbReference type="ChEBI" id="CHEBI:29105"/>
    </ligand>
</feature>
<protein>
    <recommendedName>
        <fullName evidence="18">Protein krueppel</fullName>
    </recommendedName>
</protein>
<feature type="domain" description="C2H2-type" evidence="14">
    <location>
        <begin position="523"/>
        <end position="550"/>
    </location>
</feature>
<evidence type="ECO:0000256" key="5">
    <source>
        <dbReference type="ARBA" id="ARBA00022771"/>
    </source>
</evidence>
<feature type="region of interest" description="Disordered" evidence="13">
    <location>
        <begin position="339"/>
        <end position="362"/>
    </location>
</feature>
<comment type="subcellular location">
    <subcellularLocation>
        <location evidence="1">Nucleus</location>
    </subcellularLocation>
</comment>
<feature type="binding site" evidence="12">
    <location>
        <position position="60"/>
    </location>
    <ligand>
        <name>Zn(2+)</name>
        <dbReference type="ChEBI" id="CHEBI:29105"/>
    </ligand>
</feature>
<evidence type="ECO:0000256" key="13">
    <source>
        <dbReference type="SAM" id="MobiDB-lite"/>
    </source>
</evidence>
<dbReference type="InterPro" id="IPR036236">
    <property type="entry name" value="Znf_C2H2_sf"/>
</dbReference>
<dbReference type="GO" id="GO:0000977">
    <property type="term" value="F:RNA polymerase II transcription regulatory region sequence-specific DNA binding"/>
    <property type="evidence" value="ECO:0007669"/>
    <property type="project" value="TreeGrafter"/>
</dbReference>
<reference evidence="17" key="1">
    <citation type="submission" date="2020-01" db="EMBL/GenBank/DDBJ databases">
        <title>Draft genome sequence of the Termite Coptotermes fromosanus.</title>
        <authorList>
            <person name="Itakura S."/>
            <person name="Yosikawa Y."/>
            <person name="Umezawa K."/>
        </authorList>
    </citation>
    <scope>NUCLEOTIDE SEQUENCE [LARGE SCALE GENOMIC DNA]</scope>
</reference>
<keyword evidence="4" id="KW-0677">Repeat</keyword>
<dbReference type="FunFam" id="3.30.160.60:FF:002343">
    <property type="entry name" value="Zinc finger protein 33A"/>
    <property type="match status" value="1"/>
</dbReference>
<keyword evidence="7" id="KW-0805">Transcription regulation</keyword>
<dbReference type="GO" id="GO:0008270">
    <property type="term" value="F:zinc ion binding"/>
    <property type="evidence" value="ECO:0007669"/>
    <property type="project" value="UniProtKB-UniRule"/>
</dbReference>
<dbReference type="FunFam" id="3.30.160.60:FF:000508">
    <property type="entry name" value="Myeloid zinc finger 1"/>
    <property type="match status" value="1"/>
</dbReference>
<feature type="domain" description="C2H2-type" evidence="14">
    <location>
        <begin position="495"/>
        <end position="522"/>
    </location>
</feature>
<gene>
    <name evidence="16" type="ORF">Cfor_10878</name>
</gene>
<keyword evidence="6 12" id="KW-0862">Zinc</keyword>
<dbReference type="PANTHER" id="PTHR24409:SF295">
    <property type="entry name" value="AZ2-RELATED"/>
    <property type="match status" value="1"/>
</dbReference>
<evidence type="ECO:0000256" key="11">
    <source>
        <dbReference type="PROSITE-ProRule" id="PRU00042"/>
    </source>
</evidence>
<dbReference type="Proteomes" id="UP000502823">
    <property type="component" value="Unassembled WGS sequence"/>
</dbReference>
<dbReference type="GO" id="GO:0000981">
    <property type="term" value="F:DNA-binding transcription factor activity, RNA polymerase II-specific"/>
    <property type="evidence" value="ECO:0007669"/>
    <property type="project" value="TreeGrafter"/>
</dbReference>
<dbReference type="Gene3D" id="3.40.1800.20">
    <property type="match status" value="1"/>
</dbReference>
<dbReference type="SUPFAM" id="SSF57667">
    <property type="entry name" value="beta-beta-alpha zinc fingers"/>
    <property type="match status" value="4"/>
</dbReference>
<evidence type="ECO:0000313" key="16">
    <source>
        <dbReference type="EMBL" id="GFG30816.1"/>
    </source>
</evidence>
<dbReference type="FunFam" id="3.30.160.60:FF:000446">
    <property type="entry name" value="Zinc finger protein"/>
    <property type="match status" value="1"/>
</dbReference>
<keyword evidence="5 11" id="KW-0863">Zinc-finger</keyword>
<dbReference type="GO" id="GO:0005634">
    <property type="term" value="C:nucleus"/>
    <property type="evidence" value="ECO:0007669"/>
    <property type="project" value="UniProtKB-SubCell"/>
</dbReference>
<dbReference type="InterPro" id="IPR012934">
    <property type="entry name" value="Znf_AD"/>
</dbReference>
<feature type="non-terminal residue" evidence="16">
    <location>
        <position position="554"/>
    </location>
</feature>
<evidence type="ECO:0000259" key="14">
    <source>
        <dbReference type="PROSITE" id="PS50157"/>
    </source>
</evidence>
<evidence type="ECO:0000256" key="7">
    <source>
        <dbReference type="ARBA" id="ARBA00023015"/>
    </source>
</evidence>
<sequence>MEEFDLYLKRCRLCASEHQLGVNLFGPEGVTLDLKSKIKTYLAINVCSEDELPNQLCYQCLYRVETFHSFKLSCLESEHTLRNWHFFYGGICDKHNASEAQDESTSASDTAMEIVVSTAQELQSTSNNSTQVLPSVSVESVPQTATNCVSAFKCAEMAETAINSKQNESHKLQTEGADKTGVQSPCTTKIQSHQKQPANSSGKIDIVAIKKGRNIVRIWDNDQDREPKDRSPSSDSSEVSRILLNMSGVGTISVTRFAAIGMKQMDVKNNSEKGGIVDRQQSQKFVIDSDDEDEGDALAGFDLEEISTVPETEECVTNKSEEEGGQTFVVTELVNSESEHTEVDTSASVPIDGSESPHMTGLNLQDPIKCEEVSLDCSKETRFACVKCNKTFAQKSYIKEHMKIHTGEKPYQCTVCGRCFRNNYMLKVHMRLHTGEKNFKCKECGALFTERGALVSHLRTHTGVKPFVCSFCGCKFAQNPALKRHLRIHTKEKPYVCEHCNACFADRGTWRNHVRIHTGERPYSCALCDKSFVQRTNLQAHINTHTDERPFPCQ</sequence>
<feature type="domain" description="ZAD" evidence="15">
    <location>
        <begin position="9"/>
        <end position="84"/>
    </location>
</feature>
<comment type="similarity">
    <text evidence="2">Belongs to the krueppel C2H2-type zinc-finger protein family.</text>
</comment>